<comment type="caution">
    <text evidence="1">The sequence shown here is derived from an EMBL/GenBank/DDBJ whole genome shotgun (WGS) entry which is preliminary data.</text>
</comment>
<dbReference type="RefSeq" id="WP_193928129.1">
    <property type="nucleotide sequence ID" value="NZ_JADEYC010000015.1"/>
</dbReference>
<dbReference type="Pfam" id="PF08282">
    <property type="entry name" value="Hydrolase_3"/>
    <property type="match status" value="2"/>
</dbReference>
<evidence type="ECO:0000313" key="2">
    <source>
        <dbReference type="Proteomes" id="UP000598360"/>
    </source>
</evidence>
<dbReference type="GO" id="GO:0016791">
    <property type="term" value="F:phosphatase activity"/>
    <property type="evidence" value="ECO:0007669"/>
    <property type="project" value="TreeGrafter"/>
</dbReference>
<dbReference type="SUPFAM" id="SSF56784">
    <property type="entry name" value="HAD-like"/>
    <property type="match status" value="1"/>
</dbReference>
<reference evidence="1" key="1">
    <citation type="submission" date="2020-10" db="EMBL/GenBank/DDBJ databases">
        <title>Diversity and distribution of actinomycetes associated with coral in the coast of Hainan.</title>
        <authorList>
            <person name="Li F."/>
        </authorList>
    </citation>
    <scope>NUCLEOTIDE SEQUENCE</scope>
    <source>
        <strain evidence="1">HNM0983</strain>
    </source>
</reference>
<dbReference type="AlphaFoldDB" id="A0A929G0C5"/>
<dbReference type="PANTHER" id="PTHR10000:SF8">
    <property type="entry name" value="HAD SUPERFAMILY HYDROLASE-LIKE, TYPE 3"/>
    <property type="match status" value="1"/>
</dbReference>
<dbReference type="InterPro" id="IPR036412">
    <property type="entry name" value="HAD-like_sf"/>
</dbReference>
<organism evidence="1 2">
    <name type="scientific">Saccharopolyspora montiporae</name>
    <dbReference type="NCBI Taxonomy" id="2781240"/>
    <lineage>
        <taxon>Bacteria</taxon>
        <taxon>Bacillati</taxon>
        <taxon>Actinomycetota</taxon>
        <taxon>Actinomycetes</taxon>
        <taxon>Pseudonocardiales</taxon>
        <taxon>Pseudonocardiaceae</taxon>
        <taxon>Saccharopolyspora</taxon>
    </lineage>
</organism>
<proteinExistence type="predicted"/>
<gene>
    <name evidence="1" type="ORF">IQ251_09480</name>
</gene>
<name>A0A929G0C5_9PSEU</name>
<dbReference type="EMBL" id="JADEYC010000015">
    <property type="protein sequence ID" value="MBE9374677.1"/>
    <property type="molecule type" value="Genomic_DNA"/>
</dbReference>
<protein>
    <submittedName>
        <fullName evidence="1">HAD family phosphatase</fullName>
    </submittedName>
</protein>
<accession>A0A929G0C5</accession>
<sequence length="264" mass="27479">MTRWIPRLVALDVDGTLLDPATRRIAPEVRDAVRRAADAGSRVVVATGRSALGALPVAEELQLSSGYLLCSNGAVVVDAATGEIESAETFDPAPVVADLAERLPGARFAAERIGAGNLVTAEFSAELLHGPQLVVPHADLVVEPVPRLIADWSGRAPAELTERMAGVELPGSTCTLDHYEPWVTVVGAGITKASALEKLRTGFGIAPQDTFAAGDGDNDLPMLRWAAHGVAMGQAPAVVRAAADEVVAPVTADGAAAALDRWFR</sequence>
<dbReference type="Gene3D" id="3.40.50.1000">
    <property type="entry name" value="HAD superfamily/HAD-like"/>
    <property type="match status" value="1"/>
</dbReference>
<dbReference type="Gene3D" id="3.30.1240.10">
    <property type="match status" value="1"/>
</dbReference>
<dbReference type="GO" id="GO:0005829">
    <property type="term" value="C:cytosol"/>
    <property type="evidence" value="ECO:0007669"/>
    <property type="project" value="TreeGrafter"/>
</dbReference>
<evidence type="ECO:0000313" key="1">
    <source>
        <dbReference type="EMBL" id="MBE9374677.1"/>
    </source>
</evidence>
<dbReference type="GO" id="GO:0000287">
    <property type="term" value="F:magnesium ion binding"/>
    <property type="evidence" value="ECO:0007669"/>
    <property type="project" value="TreeGrafter"/>
</dbReference>
<dbReference type="PANTHER" id="PTHR10000">
    <property type="entry name" value="PHOSPHOSERINE PHOSPHATASE"/>
    <property type="match status" value="1"/>
</dbReference>
<keyword evidence="2" id="KW-1185">Reference proteome</keyword>
<dbReference type="InterPro" id="IPR023214">
    <property type="entry name" value="HAD_sf"/>
</dbReference>
<dbReference type="Proteomes" id="UP000598360">
    <property type="component" value="Unassembled WGS sequence"/>
</dbReference>